<comment type="caution">
    <text evidence="4">The sequence shown here is derived from an EMBL/GenBank/DDBJ whole genome shotgun (WGS) entry which is preliminary data.</text>
</comment>
<proteinExistence type="predicted"/>
<dbReference type="InterPro" id="IPR001345">
    <property type="entry name" value="PG/BPGM_mutase_AS"/>
</dbReference>
<dbReference type="PIRSF" id="PIRSF000709">
    <property type="entry name" value="6PFK_2-Ptase"/>
    <property type="match status" value="1"/>
</dbReference>
<protein>
    <submittedName>
        <fullName evidence="4">Histidine phosphatase family protein</fullName>
    </submittedName>
</protein>
<dbReference type="PROSITE" id="PS00175">
    <property type="entry name" value="PG_MUTASE"/>
    <property type="match status" value="1"/>
</dbReference>
<dbReference type="AlphaFoldDB" id="A0A7X9RU24"/>
<dbReference type="CDD" id="cd07067">
    <property type="entry name" value="HP_PGM_like"/>
    <property type="match status" value="1"/>
</dbReference>
<dbReference type="SUPFAM" id="SSF53254">
    <property type="entry name" value="Phosphoglycerate mutase-like"/>
    <property type="match status" value="1"/>
</dbReference>
<feature type="active site" description="Tele-phosphohistidine intermediate" evidence="2">
    <location>
        <position position="11"/>
    </location>
</feature>
<dbReference type="PANTHER" id="PTHR46517:SF1">
    <property type="entry name" value="FRUCTOSE-2,6-BISPHOSPHATASE TIGAR"/>
    <property type="match status" value="1"/>
</dbReference>
<dbReference type="RefSeq" id="WP_169656678.1">
    <property type="nucleotide sequence ID" value="NZ_JABANE010000023.1"/>
</dbReference>
<dbReference type="InterPro" id="IPR051695">
    <property type="entry name" value="Phosphoglycerate_Mutase"/>
</dbReference>
<dbReference type="InterPro" id="IPR029033">
    <property type="entry name" value="His_PPase_superfam"/>
</dbReference>
<organism evidence="4 5">
    <name type="scientific">Flammeovirga aprica JL-4</name>
    <dbReference type="NCBI Taxonomy" id="694437"/>
    <lineage>
        <taxon>Bacteria</taxon>
        <taxon>Pseudomonadati</taxon>
        <taxon>Bacteroidota</taxon>
        <taxon>Cytophagia</taxon>
        <taxon>Cytophagales</taxon>
        <taxon>Flammeovirgaceae</taxon>
        <taxon>Flammeovirga</taxon>
    </lineage>
</organism>
<accession>A0A7X9RU24</accession>
<dbReference type="Gene3D" id="3.40.50.1240">
    <property type="entry name" value="Phosphoglycerate mutase-like"/>
    <property type="match status" value="1"/>
</dbReference>
<dbReference type="InterPro" id="IPR013078">
    <property type="entry name" value="His_Pase_superF_clade-1"/>
</dbReference>
<dbReference type="EMBL" id="JABANE010000023">
    <property type="protein sequence ID" value="NME68372.1"/>
    <property type="molecule type" value="Genomic_DNA"/>
</dbReference>
<gene>
    <name evidence="4" type="ORF">HHU12_10410</name>
</gene>
<name>A0A7X9RU24_9BACT</name>
<dbReference type="Pfam" id="PF00300">
    <property type="entry name" value="His_Phos_1"/>
    <property type="match status" value="1"/>
</dbReference>
<dbReference type="GO" id="GO:0004331">
    <property type="term" value="F:fructose-2,6-bisphosphate 2-phosphatase activity"/>
    <property type="evidence" value="ECO:0007669"/>
    <property type="project" value="TreeGrafter"/>
</dbReference>
<keyword evidence="5" id="KW-1185">Reference proteome</keyword>
<reference evidence="4 5" key="1">
    <citation type="submission" date="2020-04" db="EMBL/GenBank/DDBJ databases">
        <title>Flammeovirga sp. SR4, a novel species isolated from seawater.</title>
        <authorList>
            <person name="Wang X."/>
        </authorList>
    </citation>
    <scope>NUCLEOTIDE SEQUENCE [LARGE SCALE GENOMIC DNA]</scope>
    <source>
        <strain evidence="4 5">ATCC 23126</strain>
    </source>
</reference>
<evidence type="ECO:0000313" key="4">
    <source>
        <dbReference type="EMBL" id="NME68372.1"/>
    </source>
</evidence>
<evidence type="ECO:0000256" key="1">
    <source>
        <dbReference type="ARBA" id="ARBA00022801"/>
    </source>
</evidence>
<evidence type="ECO:0000256" key="2">
    <source>
        <dbReference type="PIRSR" id="PIRSR613078-1"/>
    </source>
</evidence>
<dbReference type="GO" id="GO:0005829">
    <property type="term" value="C:cytosol"/>
    <property type="evidence" value="ECO:0007669"/>
    <property type="project" value="TreeGrafter"/>
</dbReference>
<evidence type="ECO:0000313" key="5">
    <source>
        <dbReference type="Proteomes" id="UP000576082"/>
    </source>
</evidence>
<dbReference type="PANTHER" id="PTHR46517">
    <property type="entry name" value="FRUCTOSE-2,6-BISPHOSPHATASE TIGAR"/>
    <property type="match status" value="1"/>
</dbReference>
<dbReference type="Proteomes" id="UP000576082">
    <property type="component" value="Unassembled WGS sequence"/>
</dbReference>
<feature type="active site" description="Proton donor/acceptor" evidence="2">
    <location>
        <position position="84"/>
    </location>
</feature>
<dbReference type="GO" id="GO:0043456">
    <property type="term" value="P:regulation of pentose-phosphate shunt"/>
    <property type="evidence" value="ECO:0007669"/>
    <property type="project" value="TreeGrafter"/>
</dbReference>
<feature type="binding site" evidence="3">
    <location>
        <position position="61"/>
    </location>
    <ligand>
        <name>substrate</name>
    </ligand>
</feature>
<sequence length="213" mass="24858">MNAKHIYIIRHGETDFNKKGYVQGSSIDSNLNELGKLQAEAFFKKYNRIAFDKIYTSDLKRTHQTVLPFTQTGIPTEAHQGLNEISWGEKEGRKLTEQDDKNHMKLLYEWQSGNYDYKLEDAESPNDVVKRQQKVMEHILSNTKEENVLICTHGRAMKILVSHLMDEPLSKMDQYEHSNLALYHLVYKNGLFRIVQANDIRHLEKIQTKIHVS</sequence>
<evidence type="ECO:0000256" key="3">
    <source>
        <dbReference type="PIRSR" id="PIRSR613078-2"/>
    </source>
</evidence>
<feature type="binding site" evidence="3">
    <location>
        <begin position="10"/>
        <end position="17"/>
    </location>
    <ligand>
        <name>substrate</name>
    </ligand>
</feature>
<dbReference type="GO" id="GO:0045820">
    <property type="term" value="P:negative regulation of glycolytic process"/>
    <property type="evidence" value="ECO:0007669"/>
    <property type="project" value="TreeGrafter"/>
</dbReference>
<dbReference type="SMART" id="SM00855">
    <property type="entry name" value="PGAM"/>
    <property type="match status" value="1"/>
</dbReference>
<keyword evidence="1" id="KW-0378">Hydrolase</keyword>